<protein>
    <recommendedName>
        <fullName evidence="1">Subtelomeric hrmA-associated cluster protein AFUB-079030/YDR124W-like helical bundle domain-containing protein</fullName>
    </recommendedName>
</protein>
<dbReference type="PANTHER" id="PTHR36102">
    <property type="entry name" value="CHROMOSOME 10, WHOLE GENOME SHOTGUN SEQUENCE"/>
    <property type="match status" value="1"/>
</dbReference>
<feature type="domain" description="Subtelomeric hrmA-associated cluster protein AFUB-079030/YDR124W-like helical bundle" evidence="1">
    <location>
        <begin position="87"/>
        <end position="208"/>
    </location>
</feature>
<sequence length="320" mass="37000">MPKEKVIKYITDLLTSKGYEFLLLTRNSVESTSGQEIFTKGYITENISNKLPPHLFDLIDIANIEYISQGLRVERNNEFLTTILLKVDNQNEIKNYIFDSLKYLRQIPCKMLAKLWIKFIEPKKKIQYPYIGGDDTKPNWWPTNIQHREPDHLQKPERLELMYHILVHVLPDIYSLEFIIELEELSVTESVIKNDPKKKNIIKTLFNITVHLKIMEKRAIPVMDLSQNKQRKKNNSQVNASEQGMFPMIVPSSNANEACYLGETTIINTTAVDQDFNIMADTDPRLLFDFLIGSPSDFPDFHDDALLDSSSSSFSATDHQ</sequence>
<evidence type="ECO:0000259" key="1">
    <source>
        <dbReference type="Pfam" id="PF11001"/>
    </source>
</evidence>
<dbReference type="InterPro" id="IPR021264">
    <property type="entry name" value="AFUB_079030/YDR124W-like"/>
</dbReference>
<accession>A0A1X7R6Q5</accession>
<evidence type="ECO:0000313" key="3">
    <source>
        <dbReference type="Proteomes" id="UP000196158"/>
    </source>
</evidence>
<organism evidence="2 3">
    <name type="scientific">Maudiozyma saulgeensis</name>
    <dbReference type="NCBI Taxonomy" id="1789683"/>
    <lineage>
        <taxon>Eukaryota</taxon>
        <taxon>Fungi</taxon>
        <taxon>Dikarya</taxon>
        <taxon>Ascomycota</taxon>
        <taxon>Saccharomycotina</taxon>
        <taxon>Saccharomycetes</taxon>
        <taxon>Saccharomycetales</taxon>
        <taxon>Saccharomycetaceae</taxon>
        <taxon>Maudiozyma</taxon>
    </lineage>
</organism>
<gene>
    <name evidence="2" type="ORF">KASA_0L01474G</name>
</gene>
<evidence type="ECO:0000313" key="2">
    <source>
        <dbReference type="EMBL" id="SMN21120.1"/>
    </source>
</evidence>
<dbReference type="PANTHER" id="PTHR36102:SF1">
    <property type="entry name" value="YDR124W-LIKE HELICAL BUNDLE DOMAIN-CONTAINING PROTEIN"/>
    <property type="match status" value="1"/>
</dbReference>
<reference evidence="2 3" key="1">
    <citation type="submission" date="2017-04" db="EMBL/GenBank/DDBJ databases">
        <authorList>
            <person name="Afonso C.L."/>
            <person name="Miller P.J."/>
            <person name="Scott M.A."/>
            <person name="Spackman E."/>
            <person name="Goraichik I."/>
            <person name="Dimitrov K.M."/>
            <person name="Suarez D.L."/>
            <person name="Swayne D.E."/>
        </authorList>
    </citation>
    <scope>NUCLEOTIDE SEQUENCE [LARGE SCALE GENOMIC DNA]</scope>
</reference>
<name>A0A1X7R6Q5_9SACH</name>
<dbReference type="OrthoDB" id="5338458at2759"/>
<dbReference type="AlphaFoldDB" id="A0A1X7R6Q5"/>
<dbReference type="InterPro" id="IPR047092">
    <property type="entry name" value="AFUB_07903/YDR124W-like_hel"/>
</dbReference>
<keyword evidence="3" id="KW-1185">Reference proteome</keyword>
<proteinExistence type="predicted"/>
<dbReference type="Pfam" id="PF11001">
    <property type="entry name" value="AFUB_07903_YDR124W_hel"/>
    <property type="match status" value="1"/>
</dbReference>
<dbReference type="EMBL" id="FXLY01000007">
    <property type="protein sequence ID" value="SMN21120.1"/>
    <property type="molecule type" value="Genomic_DNA"/>
</dbReference>
<dbReference type="Proteomes" id="UP000196158">
    <property type="component" value="Unassembled WGS sequence"/>
</dbReference>